<dbReference type="SUPFAM" id="SSF144091">
    <property type="entry name" value="Rhomboid-like"/>
    <property type="match status" value="1"/>
</dbReference>
<evidence type="ECO:0000259" key="8">
    <source>
        <dbReference type="Pfam" id="PF01694"/>
    </source>
</evidence>
<keyword evidence="5 7" id="KW-1133">Transmembrane helix</keyword>
<comment type="caution">
    <text evidence="9">The sequence shown here is derived from an EMBL/GenBank/DDBJ whole genome shotgun (WGS) entry which is preliminary data.</text>
</comment>
<feature type="transmembrane region" description="Helical" evidence="7">
    <location>
        <begin position="117"/>
        <end position="140"/>
    </location>
</feature>
<name>A0A087DDX4_9BIFI</name>
<dbReference type="InterPro" id="IPR035952">
    <property type="entry name" value="Rhomboid-like_sf"/>
</dbReference>
<feature type="domain" description="Peptidase S54 rhomboid" evidence="8">
    <location>
        <begin position="77"/>
        <end position="216"/>
    </location>
</feature>
<keyword evidence="6 7" id="KW-0472">Membrane</keyword>
<feature type="transmembrane region" description="Helical" evidence="7">
    <location>
        <begin position="228"/>
        <end position="248"/>
    </location>
</feature>
<dbReference type="STRING" id="158787.BSCA_0214"/>
<evidence type="ECO:0000256" key="4">
    <source>
        <dbReference type="ARBA" id="ARBA00022801"/>
    </source>
</evidence>
<dbReference type="AlphaFoldDB" id="A0A087DDX4"/>
<evidence type="ECO:0000256" key="3">
    <source>
        <dbReference type="ARBA" id="ARBA00022692"/>
    </source>
</evidence>
<dbReference type="InterPro" id="IPR050925">
    <property type="entry name" value="Rhomboid_protease_S54"/>
</dbReference>
<evidence type="ECO:0000256" key="1">
    <source>
        <dbReference type="ARBA" id="ARBA00004141"/>
    </source>
</evidence>
<dbReference type="Proteomes" id="UP000029033">
    <property type="component" value="Unassembled WGS sequence"/>
</dbReference>
<feature type="transmembrane region" description="Helical" evidence="7">
    <location>
        <begin position="152"/>
        <end position="169"/>
    </location>
</feature>
<dbReference type="PANTHER" id="PTHR43731">
    <property type="entry name" value="RHOMBOID PROTEASE"/>
    <property type="match status" value="1"/>
</dbReference>
<reference evidence="9 10" key="1">
    <citation type="submission" date="2014-03" db="EMBL/GenBank/DDBJ databases">
        <title>Genomics of Bifidobacteria.</title>
        <authorList>
            <person name="Ventura M."/>
            <person name="Milani C."/>
            <person name="Lugli G.A."/>
        </authorList>
    </citation>
    <scope>NUCLEOTIDE SEQUENCE [LARGE SCALE GENOMIC DNA]</scope>
    <source>
        <strain evidence="9 10">LMG 21589</strain>
    </source>
</reference>
<dbReference type="GO" id="GO:0016020">
    <property type="term" value="C:membrane"/>
    <property type="evidence" value="ECO:0007669"/>
    <property type="project" value="UniProtKB-SubCell"/>
</dbReference>
<dbReference type="Gene3D" id="1.20.1540.10">
    <property type="entry name" value="Rhomboid-like"/>
    <property type="match status" value="1"/>
</dbReference>
<organism evidence="9 10">
    <name type="scientific">Bifidobacterium scardovii</name>
    <dbReference type="NCBI Taxonomy" id="158787"/>
    <lineage>
        <taxon>Bacteria</taxon>
        <taxon>Bacillati</taxon>
        <taxon>Actinomycetota</taxon>
        <taxon>Actinomycetes</taxon>
        <taxon>Bifidobacteriales</taxon>
        <taxon>Bifidobacteriaceae</taxon>
        <taxon>Bifidobacterium</taxon>
    </lineage>
</organism>
<feature type="transmembrane region" description="Helical" evidence="7">
    <location>
        <begin position="176"/>
        <end position="192"/>
    </location>
</feature>
<keyword evidence="4" id="KW-0378">Hydrolase</keyword>
<keyword evidence="10" id="KW-1185">Reference proteome</keyword>
<dbReference type="eggNOG" id="COG0705">
    <property type="taxonomic scope" value="Bacteria"/>
</dbReference>
<dbReference type="PANTHER" id="PTHR43731:SF14">
    <property type="entry name" value="PRESENILIN-ASSOCIATED RHOMBOID-LIKE PROTEIN, MITOCHONDRIAL"/>
    <property type="match status" value="1"/>
</dbReference>
<dbReference type="Pfam" id="PF01694">
    <property type="entry name" value="Rhomboid"/>
    <property type="match status" value="1"/>
</dbReference>
<dbReference type="InterPro" id="IPR022764">
    <property type="entry name" value="Peptidase_S54_rhomboid_dom"/>
</dbReference>
<evidence type="ECO:0000313" key="10">
    <source>
        <dbReference type="Proteomes" id="UP000029033"/>
    </source>
</evidence>
<protein>
    <submittedName>
        <fullName evidence="9">Rhomboid family protein</fullName>
    </submittedName>
</protein>
<feature type="transmembrane region" description="Helical" evidence="7">
    <location>
        <begin position="93"/>
        <end position="110"/>
    </location>
</feature>
<proteinExistence type="inferred from homology"/>
<evidence type="ECO:0000256" key="2">
    <source>
        <dbReference type="ARBA" id="ARBA00009045"/>
    </source>
</evidence>
<comment type="subcellular location">
    <subcellularLocation>
        <location evidence="1">Membrane</location>
        <topology evidence="1">Multi-pass membrane protein</topology>
    </subcellularLocation>
</comment>
<feature type="transmembrane region" description="Helical" evidence="7">
    <location>
        <begin position="198"/>
        <end position="216"/>
    </location>
</feature>
<evidence type="ECO:0000256" key="7">
    <source>
        <dbReference type="SAM" id="Phobius"/>
    </source>
</evidence>
<keyword evidence="3 7" id="KW-0812">Transmembrane</keyword>
<comment type="similarity">
    <text evidence="2">Belongs to the peptidase S54 family.</text>
</comment>
<evidence type="ECO:0000256" key="6">
    <source>
        <dbReference type="ARBA" id="ARBA00023136"/>
    </source>
</evidence>
<accession>A0A087DDX4</accession>
<feature type="transmembrane region" description="Helical" evidence="7">
    <location>
        <begin position="33"/>
        <end position="56"/>
    </location>
</feature>
<dbReference type="EMBL" id="JGZO01000012">
    <property type="protein sequence ID" value="KFI93724.1"/>
    <property type="molecule type" value="Genomic_DNA"/>
</dbReference>
<dbReference type="GeneID" id="85164654"/>
<dbReference type="RefSeq" id="WP_046726132.1">
    <property type="nucleotide sequence ID" value="NZ_CAUPKV010000064.1"/>
</dbReference>
<dbReference type="OrthoDB" id="9807874at2"/>
<evidence type="ECO:0000256" key="5">
    <source>
        <dbReference type="ARBA" id="ARBA00022989"/>
    </source>
</evidence>
<sequence length="270" mass="29952">MAYRFNLFPGSPTIRDMFSKRAIRYQWRDNGPVITTAILLICVAVWIVELLLWLLWPSGLNELLGFGMFQPMHAVSRPWTFITSMFLHQPTSLMHILFNMISLWAVAPVLERLMGHWPFLALYLLSGIGGGLGMMAWGVITPNGSGWLNASYGASGALFGLFASLLIVYRRIGIDISSMMVWMVINFAMPFVMRNIAWQAHVGGFLIGALFTWLLISGAHSLRGKSLTYRTAVYGAIVFVLLVVAVLLCDMGNPAEYSACCSACRETITG</sequence>
<evidence type="ECO:0000313" key="9">
    <source>
        <dbReference type="EMBL" id="KFI93724.1"/>
    </source>
</evidence>
<gene>
    <name evidence="9" type="ORF">BSCA_0214</name>
</gene>
<dbReference type="GO" id="GO:0004252">
    <property type="term" value="F:serine-type endopeptidase activity"/>
    <property type="evidence" value="ECO:0007669"/>
    <property type="project" value="InterPro"/>
</dbReference>